<evidence type="ECO:0000313" key="4">
    <source>
        <dbReference type="EMBL" id="GAP14739.1"/>
    </source>
</evidence>
<feature type="coiled-coil region" evidence="1">
    <location>
        <begin position="90"/>
        <end position="138"/>
    </location>
</feature>
<evidence type="ECO:0000259" key="2">
    <source>
        <dbReference type="Pfam" id="PF02591"/>
    </source>
</evidence>
<dbReference type="AlphaFoldDB" id="A0A0S7BJF9"/>
<accession>A0A0S7BJF9</accession>
<evidence type="ECO:0000256" key="1">
    <source>
        <dbReference type="SAM" id="Coils"/>
    </source>
</evidence>
<dbReference type="Pfam" id="PF02591">
    <property type="entry name" value="Zn_ribbon_9"/>
    <property type="match status" value="1"/>
</dbReference>
<keyword evidence="5" id="KW-1185">Reference proteome</keyword>
<feature type="coiled-coil region" evidence="1">
    <location>
        <begin position="10"/>
        <end position="64"/>
    </location>
</feature>
<proteinExistence type="predicted"/>
<evidence type="ECO:0000313" key="5">
    <source>
        <dbReference type="Proteomes" id="UP000055060"/>
    </source>
</evidence>
<feature type="domain" description="CT398-like coiled coil hairpin" evidence="3">
    <location>
        <begin position="10"/>
        <end position="186"/>
    </location>
</feature>
<dbReference type="InterPro" id="IPR056003">
    <property type="entry name" value="CT398_CC_hairpin"/>
</dbReference>
<dbReference type="InterPro" id="IPR003743">
    <property type="entry name" value="Zf-RING_7"/>
</dbReference>
<dbReference type="Gene3D" id="1.10.287.1490">
    <property type="match status" value="1"/>
</dbReference>
<organism evidence="4">
    <name type="scientific">Longilinea arvoryzae</name>
    <dbReference type="NCBI Taxonomy" id="360412"/>
    <lineage>
        <taxon>Bacteria</taxon>
        <taxon>Bacillati</taxon>
        <taxon>Chloroflexota</taxon>
        <taxon>Anaerolineae</taxon>
        <taxon>Anaerolineales</taxon>
        <taxon>Anaerolineaceae</taxon>
        <taxon>Longilinea</taxon>
    </lineage>
</organism>
<dbReference type="Pfam" id="PF24481">
    <property type="entry name" value="CT398_CC"/>
    <property type="match status" value="1"/>
</dbReference>
<dbReference type="Proteomes" id="UP000055060">
    <property type="component" value="Unassembled WGS sequence"/>
</dbReference>
<keyword evidence="1" id="KW-0175">Coiled coil</keyword>
<dbReference type="EMBL" id="DF967972">
    <property type="protein sequence ID" value="GAP14739.1"/>
    <property type="molecule type" value="Genomic_DNA"/>
</dbReference>
<reference evidence="4" key="1">
    <citation type="submission" date="2015-07" db="EMBL/GenBank/DDBJ databases">
        <title>Draft Genome Sequences of Anaerolinea thermolimosa IMO-1, Bellilinea caldifistulae GOMI-1, Leptolinea tardivitalis YMTK-2, Levilinea saccharolytica KIBI-1,Longilinea arvoryzae KOME-1, Previously Described as Members of the Anaerolineaceae (Chloroflexi).</title>
        <authorList>
            <person name="Sekiguchi Y."/>
            <person name="Ohashi A."/>
            <person name="Matsuura N."/>
            <person name="Tourlousse M.D."/>
        </authorList>
    </citation>
    <scope>NUCLEOTIDE SEQUENCE [LARGE SCALE GENOMIC DNA]</scope>
    <source>
        <strain evidence="4">KOME-1</strain>
    </source>
</reference>
<dbReference type="STRING" id="360412.LARV_02514"/>
<protein>
    <submittedName>
        <fullName evidence="4">Zn-ribbon protein, possibly nucleic acid-binding</fullName>
    </submittedName>
</protein>
<evidence type="ECO:0000259" key="3">
    <source>
        <dbReference type="Pfam" id="PF24481"/>
    </source>
</evidence>
<feature type="domain" description="C4-type zinc ribbon" evidence="2">
    <location>
        <begin position="199"/>
        <end position="230"/>
    </location>
</feature>
<gene>
    <name evidence="4" type="ORF">LARV_02514</name>
</gene>
<dbReference type="RefSeq" id="WP_152031789.1">
    <property type="nucleotide sequence ID" value="NZ_DF967972.1"/>
</dbReference>
<name>A0A0S7BJF9_9CHLR</name>
<dbReference type="OrthoDB" id="166542at2"/>
<sequence>MSLSFHLFQLQKLDTRVSNATNRIAEIDRLLSQNEALVQAQGSLDSAAETLDSIRSKLREIEISVHNKRIKTEQSEAALYGGTVKNPKELQDLQTEVTTLKRTISQLEDAQLEVMVALEEAEQNHREAEAQFNHVKAEQAGQFASLMGEKSTLQTLLDRLSIERKALVSQINPALLETYTQLRNSKRGLAVVSVEDSCCSACGTTLTAAEIQAARSSSHLVNCSTCGRILYAG</sequence>